<dbReference type="EMBL" id="CP133612">
    <property type="protein sequence ID" value="WMV08078.1"/>
    <property type="molecule type" value="Genomic_DNA"/>
</dbReference>
<organism evidence="2 4">
    <name type="scientific">Solanum verrucosum</name>
    <dbReference type="NCBI Taxonomy" id="315347"/>
    <lineage>
        <taxon>Eukaryota</taxon>
        <taxon>Viridiplantae</taxon>
        <taxon>Streptophyta</taxon>
        <taxon>Embryophyta</taxon>
        <taxon>Tracheophyta</taxon>
        <taxon>Spermatophyta</taxon>
        <taxon>Magnoliopsida</taxon>
        <taxon>eudicotyledons</taxon>
        <taxon>Gunneridae</taxon>
        <taxon>Pentapetalae</taxon>
        <taxon>asterids</taxon>
        <taxon>lamiids</taxon>
        <taxon>Solanales</taxon>
        <taxon>Solanaceae</taxon>
        <taxon>Solanoideae</taxon>
        <taxon>Solaneae</taxon>
        <taxon>Solanum</taxon>
    </lineage>
</organism>
<dbReference type="AlphaFoldDB" id="A0AAF0T7I4"/>
<reference evidence="2" key="1">
    <citation type="submission" date="2023-08" db="EMBL/GenBank/DDBJ databases">
        <title>A de novo genome assembly of Solanum verrucosum Schlechtendal, a Mexican diploid species geographically isolated from the other diploid A-genome species in potato relatives.</title>
        <authorList>
            <person name="Hosaka K."/>
        </authorList>
    </citation>
    <scope>NUCLEOTIDE SEQUENCE</scope>
    <source>
        <tissue evidence="2">Young leaves</tissue>
    </source>
</reference>
<evidence type="ECO:0000313" key="2">
    <source>
        <dbReference type="EMBL" id="WMV08076.1"/>
    </source>
</evidence>
<feature type="region of interest" description="Disordered" evidence="1">
    <location>
        <begin position="182"/>
        <end position="254"/>
    </location>
</feature>
<dbReference type="EMBL" id="CP133612">
    <property type="protein sequence ID" value="WMV08076.1"/>
    <property type="molecule type" value="Genomic_DNA"/>
</dbReference>
<gene>
    <name evidence="2" type="ORF">MTR67_001461</name>
    <name evidence="3" type="ORF">MTR67_001463</name>
</gene>
<proteinExistence type="predicted"/>
<keyword evidence="4" id="KW-1185">Reference proteome</keyword>
<dbReference type="Proteomes" id="UP001234989">
    <property type="component" value="Chromosome 1"/>
</dbReference>
<name>A0AAF0T7I4_SOLVR</name>
<evidence type="ECO:0000256" key="1">
    <source>
        <dbReference type="SAM" id="MobiDB-lite"/>
    </source>
</evidence>
<accession>A0AAF0T7I4</accession>
<protein>
    <recommendedName>
        <fullName evidence="5">MULE transposase domain-containing protein</fullName>
    </recommendedName>
</protein>
<evidence type="ECO:0000313" key="4">
    <source>
        <dbReference type="Proteomes" id="UP001234989"/>
    </source>
</evidence>
<evidence type="ECO:0000313" key="3">
    <source>
        <dbReference type="EMBL" id="WMV08078.1"/>
    </source>
</evidence>
<feature type="compositionally biased region" description="Basic residues" evidence="1">
    <location>
        <begin position="202"/>
        <end position="223"/>
    </location>
</feature>
<evidence type="ECO:0008006" key="5">
    <source>
        <dbReference type="Google" id="ProtNLM"/>
    </source>
</evidence>
<sequence>MTHNSKTWVTWVHEDVKEFREVVTKYSLQKGLQLEKYINEPKKLIWKELKILVGKTTARRARGNILLFIMGDHVLDVGRIFDNRNEMLRTNPGSTYVIKVDDSAGSGRLGLQSALQNLLPEVDNRMCARHILTNWENTWRGPRHKTIIIMLEEIRVKDHVGLSEVFGPSNVAELNNVGGPSNVVGPREAKTPVVSEATTARTRGRPRKKTIITKVPPRGRGRPRKETTTTKAPPKVGGRGEKATSTTEAPLIASGRGKGQHLLLNLFKNL</sequence>